<feature type="domain" description="Zn(2)-C6 fungal-type" evidence="3">
    <location>
        <begin position="17"/>
        <end position="49"/>
    </location>
</feature>
<evidence type="ECO:0000256" key="2">
    <source>
        <dbReference type="SAM" id="MobiDB-lite"/>
    </source>
</evidence>
<dbReference type="CDD" id="cd00067">
    <property type="entry name" value="GAL4"/>
    <property type="match status" value="1"/>
</dbReference>
<accession>A0ABQ8G5L8</accession>
<dbReference type="SUPFAM" id="SSF57701">
    <property type="entry name" value="Zn2/Cys6 DNA-binding domain"/>
    <property type="match status" value="1"/>
</dbReference>
<feature type="region of interest" description="Disordered" evidence="2">
    <location>
        <begin position="181"/>
        <end position="200"/>
    </location>
</feature>
<feature type="region of interest" description="Disordered" evidence="2">
    <location>
        <begin position="55"/>
        <end position="99"/>
    </location>
</feature>
<evidence type="ECO:0000259" key="3">
    <source>
        <dbReference type="PROSITE" id="PS50048"/>
    </source>
</evidence>
<dbReference type="InterPro" id="IPR001138">
    <property type="entry name" value="Zn2Cys6_DnaBD"/>
</dbReference>
<organism evidence="4 5">
    <name type="scientific">Macrophomina phaseolina</name>
    <dbReference type="NCBI Taxonomy" id="35725"/>
    <lineage>
        <taxon>Eukaryota</taxon>
        <taxon>Fungi</taxon>
        <taxon>Dikarya</taxon>
        <taxon>Ascomycota</taxon>
        <taxon>Pezizomycotina</taxon>
        <taxon>Dothideomycetes</taxon>
        <taxon>Dothideomycetes incertae sedis</taxon>
        <taxon>Botryosphaeriales</taxon>
        <taxon>Botryosphaeriaceae</taxon>
        <taxon>Macrophomina</taxon>
    </lineage>
</organism>
<comment type="caution">
    <text evidence="4">The sequence shown here is derived from an EMBL/GenBank/DDBJ whole genome shotgun (WGS) entry which is preliminary data.</text>
</comment>
<dbReference type="SMART" id="SM00066">
    <property type="entry name" value="GAL4"/>
    <property type="match status" value="1"/>
</dbReference>
<dbReference type="PROSITE" id="PS50048">
    <property type="entry name" value="ZN2_CY6_FUNGAL_2"/>
    <property type="match status" value="1"/>
</dbReference>
<keyword evidence="1" id="KW-0539">Nucleus</keyword>
<evidence type="ECO:0000313" key="4">
    <source>
        <dbReference type="EMBL" id="KAH7045358.1"/>
    </source>
</evidence>
<reference evidence="4 5" key="1">
    <citation type="journal article" date="2021" name="Nat. Commun.">
        <title>Genetic determinants of endophytism in the Arabidopsis root mycobiome.</title>
        <authorList>
            <person name="Mesny F."/>
            <person name="Miyauchi S."/>
            <person name="Thiergart T."/>
            <person name="Pickel B."/>
            <person name="Atanasova L."/>
            <person name="Karlsson M."/>
            <person name="Huettel B."/>
            <person name="Barry K.W."/>
            <person name="Haridas S."/>
            <person name="Chen C."/>
            <person name="Bauer D."/>
            <person name="Andreopoulos W."/>
            <person name="Pangilinan J."/>
            <person name="LaButti K."/>
            <person name="Riley R."/>
            <person name="Lipzen A."/>
            <person name="Clum A."/>
            <person name="Drula E."/>
            <person name="Henrissat B."/>
            <person name="Kohler A."/>
            <person name="Grigoriev I.V."/>
            <person name="Martin F.M."/>
            <person name="Hacquard S."/>
        </authorList>
    </citation>
    <scope>NUCLEOTIDE SEQUENCE [LARGE SCALE GENOMIC DNA]</scope>
    <source>
        <strain evidence="4 5">MPI-SDFR-AT-0080</strain>
    </source>
</reference>
<dbReference type="Proteomes" id="UP000774617">
    <property type="component" value="Unassembled WGS sequence"/>
</dbReference>
<dbReference type="EMBL" id="JAGTJR010000019">
    <property type="protein sequence ID" value="KAH7045358.1"/>
    <property type="molecule type" value="Genomic_DNA"/>
</dbReference>
<dbReference type="Gene3D" id="4.10.240.10">
    <property type="entry name" value="Zn(2)-C6 fungal-type DNA-binding domain"/>
    <property type="match status" value="1"/>
</dbReference>
<proteinExistence type="predicted"/>
<name>A0ABQ8G5L8_9PEZI</name>
<sequence length="472" mass="51738">MNSGSIWTDGQQSMRLSCDRCHGQKLRCVVSGPDQGCRRCAQAGAECIFSPKARMGRPPGACKTQNRASSGRAIRRGETQQQRRQRQRQQKQAADGFWEQTAPLSPLSFTESLGCNDVAVMPTLDLSSHSLLHEDTMDLSQELGSWEAMQPWASIPTPPNAESWPVPESSERLTGIVGEAPACNQDEDSGGRSCRPQDDSISSMREQAYGLAMELERGLEFLTSGTWTSQPQEQGGQTTTESSRFELYPIGTVLDLFQSLLDTLAKMRKHGSLSSGAAVAMGQERHHGVEDDVFSMSTAAFRRQRQAQRVVVDTATALVLLNCYVSAVRLFTLTFEQLQGYLASLPHAHPGTTSGCHGTASSSSSSSANHLRLHDLEPPQQDSTIKVHYVFRLLWDRLARMERLLGLPCGLRCSQPGPVAVNVEQPLVPVGLAMAAMKQEAQLWEGYSGGGLERLRRSITRVKEGLRSRLAL</sequence>
<keyword evidence="5" id="KW-1185">Reference proteome</keyword>
<protein>
    <recommendedName>
        <fullName evidence="3">Zn(2)-C6 fungal-type domain-containing protein</fullName>
    </recommendedName>
</protein>
<evidence type="ECO:0000256" key="1">
    <source>
        <dbReference type="ARBA" id="ARBA00023242"/>
    </source>
</evidence>
<evidence type="ECO:0000313" key="5">
    <source>
        <dbReference type="Proteomes" id="UP000774617"/>
    </source>
</evidence>
<dbReference type="PROSITE" id="PS00463">
    <property type="entry name" value="ZN2_CY6_FUNGAL_1"/>
    <property type="match status" value="1"/>
</dbReference>
<dbReference type="Pfam" id="PF00172">
    <property type="entry name" value="Zn_clus"/>
    <property type="match status" value="1"/>
</dbReference>
<dbReference type="InterPro" id="IPR036864">
    <property type="entry name" value="Zn2-C6_fun-type_DNA-bd_sf"/>
</dbReference>
<gene>
    <name evidence="4" type="ORF">B0J12DRAFT_156620</name>
</gene>